<evidence type="ECO:0000256" key="1">
    <source>
        <dbReference type="ARBA" id="ARBA00004496"/>
    </source>
</evidence>
<gene>
    <name evidence="8" type="ORF">BDA99DRAFT_506781</name>
</gene>
<dbReference type="PANTHER" id="PTHR21422">
    <property type="entry name" value="RAB3 GTPASE-ACTIVATING PROTEIN CATALYTIC SUBUNIT"/>
    <property type="match status" value="1"/>
</dbReference>
<evidence type="ECO:0000313" key="9">
    <source>
        <dbReference type="Proteomes" id="UP001209540"/>
    </source>
</evidence>
<comment type="caution">
    <text evidence="8">The sequence shown here is derived from an EMBL/GenBank/DDBJ whole genome shotgun (WGS) entry which is preliminary data.</text>
</comment>
<feature type="compositionally biased region" description="Polar residues" evidence="6">
    <location>
        <begin position="760"/>
        <end position="770"/>
    </location>
</feature>
<dbReference type="Proteomes" id="UP001209540">
    <property type="component" value="Unassembled WGS sequence"/>
</dbReference>
<feature type="domain" description="Rab3GAP catalytic subunit conserved" evidence="7">
    <location>
        <begin position="827"/>
        <end position="979"/>
    </location>
</feature>
<evidence type="ECO:0000256" key="6">
    <source>
        <dbReference type="SAM" id="MobiDB-lite"/>
    </source>
</evidence>
<feature type="region of interest" description="Disordered" evidence="6">
    <location>
        <begin position="411"/>
        <end position="469"/>
    </location>
</feature>
<feature type="compositionally biased region" description="Basic and acidic residues" evidence="6">
    <location>
        <begin position="693"/>
        <end position="712"/>
    </location>
</feature>
<reference evidence="8" key="2">
    <citation type="submission" date="2023-02" db="EMBL/GenBank/DDBJ databases">
        <authorList>
            <consortium name="DOE Joint Genome Institute"/>
            <person name="Mondo S.J."/>
            <person name="Chang Y."/>
            <person name="Wang Y."/>
            <person name="Ahrendt S."/>
            <person name="Andreopoulos W."/>
            <person name="Barry K."/>
            <person name="Beard J."/>
            <person name="Benny G.L."/>
            <person name="Blankenship S."/>
            <person name="Bonito G."/>
            <person name="Cuomo C."/>
            <person name="Desiro A."/>
            <person name="Gervers K.A."/>
            <person name="Hundley H."/>
            <person name="Kuo A."/>
            <person name="LaButti K."/>
            <person name="Lang B.F."/>
            <person name="Lipzen A."/>
            <person name="O'Donnell K."/>
            <person name="Pangilinan J."/>
            <person name="Reynolds N."/>
            <person name="Sandor L."/>
            <person name="Smith M.W."/>
            <person name="Tsang A."/>
            <person name="Grigoriev I.V."/>
            <person name="Stajich J.E."/>
            <person name="Spatafora J.W."/>
        </authorList>
    </citation>
    <scope>NUCLEOTIDE SEQUENCE</scope>
    <source>
        <strain evidence="8">RSA 2281</strain>
    </source>
</reference>
<organism evidence="8 9">
    <name type="scientific">Phascolomyces articulosus</name>
    <dbReference type="NCBI Taxonomy" id="60185"/>
    <lineage>
        <taxon>Eukaryota</taxon>
        <taxon>Fungi</taxon>
        <taxon>Fungi incertae sedis</taxon>
        <taxon>Mucoromycota</taxon>
        <taxon>Mucoromycotina</taxon>
        <taxon>Mucoromycetes</taxon>
        <taxon>Mucorales</taxon>
        <taxon>Lichtheimiaceae</taxon>
        <taxon>Phascolomyces</taxon>
    </lineage>
</organism>
<evidence type="ECO:0000256" key="3">
    <source>
        <dbReference type="ARBA" id="ARBA00015817"/>
    </source>
</evidence>
<dbReference type="EMBL" id="JAIXMP010000010">
    <property type="protein sequence ID" value="KAI9266829.1"/>
    <property type="molecule type" value="Genomic_DNA"/>
</dbReference>
<evidence type="ECO:0000256" key="5">
    <source>
        <dbReference type="ARBA" id="ARBA00022490"/>
    </source>
</evidence>
<dbReference type="InterPro" id="IPR045700">
    <property type="entry name" value="Rab3GAP1"/>
</dbReference>
<name>A0AAD5PFF8_9FUNG</name>
<sequence>MENRAQPKRRQSSTCSEELFEFVDYTSVSNFERLSTAIEEILHSWGSKDGEYGIFSNESLNTANDAISNNSSKNSNIKTSKSSSHSSLIEYYSRREFLSIGEETYKLTYHCHPYAAQRLEDNDHPLAFADYYLLGPSVGDSQQQQQQQQSSGSSDVNNNNYHALHRWTGFDRLFILTPVLDSLKAKLFSPGRPTVDINQAKALISACAIALQNARCTVPIFIPVGSGRHNMYMGYLMQIGEGNGVRDVELRFNTTITYPISSQYTRLDGIRSLFLTKQEMFYEDCGALPLSEQGVHNDFMVAGSFSYTVKNRFDEHWKNLDDWIKEDDLPALPFGSYNDPLRTLTLNAIFPLMTSDTYEDNPIDSNMSLYSAKQWYLTRESAPLSQQRAFLSTLLDQVITSWVRDPTNRDYLSPYDSSNDDTNSNHSNNSRVERDKNGLVRNLFHAMGPNRRGGSKVTPSAQTNSGSSSGTVLQIEQIEYIIQTLFDEQQQHLKLQKSRDEFVMTMHDNKVTKVYTPSALGYRIKRGTPVPYKSFFWNFMLLSLHSLSDPSKLQNGQSCIGFLRMLWMEVVRHIRWHWENLKRIPNVDISLYDQSNSSDDDKTEKFDNSNDYSDVHGIDLRFNILHQKLAMVNCCIQRRLDNGDGSQAVNGNGQQRPYISNLFDDLVAVQKPDSRPRDSTFDKFNSFLEKLVDGDEHRESSPVSLKSEKGEIVDAEEKEEDEDDQSDISDSDMFFDPLEDFDGFTDDTKRPKSSSRKSSNATATVKTTQKSISRSSSLSDVSELAHPHSMTESFVGLNYPSSAESYNTRQSNIKHIDSDQYEIKDPNDFEGRKYQHPSLKLLKTNVPMWIPVTQDAGFMTEDMIRQQADVFEKLGTSESATHIRAKLQSAQLYSDMQAFKAANPHATLEDFVRWHSPRDWVQHKEEQGDENLGRLSARMADPSNIWQELWKCSTRTPASRQKPLFDVIAEGEKALHYLETLSIHEVFAMLLPTIALIAYDTLVNHPAVRCTLGVSRGMSLLGEDITNFPWDYLKNGKCTINPLISSIREQESTMCNAISLLRKFPNQYDLVNRLLKSADIEINRGDEQDVVLNVFQNEQPSSREYILHSNCPNASADGRALPLRVYAMVKDNELRIVDMQSTDAIYQ</sequence>
<keyword evidence="9" id="KW-1185">Reference proteome</keyword>
<evidence type="ECO:0000256" key="4">
    <source>
        <dbReference type="ARBA" id="ARBA00022468"/>
    </source>
</evidence>
<feature type="compositionally biased region" description="Acidic residues" evidence="6">
    <location>
        <begin position="713"/>
        <end position="730"/>
    </location>
</feature>
<proteinExistence type="inferred from homology"/>
<evidence type="ECO:0000313" key="8">
    <source>
        <dbReference type="EMBL" id="KAI9266829.1"/>
    </source>
</evidence>
<comment type="similarity">
    <text evidence="2">Belongs to the Rab3-GAP catalytic subunit family.</text>
</comment>
<dbReference type="Pfam" id="PF13890">
    <property type="entry name" value="Rab3-GTPase_cat"/>
    <property type="match status" value="1"/>
</dbReference>
<evidence type="ECO:0000259" key="7">
    <source>
        <dbReference type="Pfam" id="PF13890"/>
    </source>
</evidence>
<dbReference type="GO" id="GO:0005096">
    <property type="term" value="F:GTPase activator activity"/>
    <property type="evidence" value="ECO:0007669"/>
    <property type="project" value="UniProtKB-KW"/>
</dbReference>
<comment type="subcellular location">
    <subcellularLocation>
        <location evidence="1">Cytoplasm</location>
    </subcellularLocation>
</comment>
<feature type="region of interest" description="Disordered" evidence="6">
    <location>
        <begin position="693"/>
        <end position="784"/>
    </location>
</feature>
<accession>A0AAD5PFF8</accession>
<feature type="compositionally biased region" description="Polar residues" evidence="6">
    <location>
        <begin position="457"/>
        <end position="469"/>
    </location>
</feature>
<dbReference type="AlphaFoldDB" id="A0AAD5PFF8"/>
<feature type="region of interest" description="Disordered" evidence="6">
    <location>
        <begin position="139"/>
        <end position="158"/>
    </location>
</feature>
<dbReference type="PANTHER" id="PTHR21422:SF9">
    <property type="entry name" value="RAB3 GTPASE-ACTIVATING PROTEIN CATALYTIC SUBUNIT"/>
    <property type="match status" value="1"/>
</dbReference>
<keyword evidence="5" id="KW-0963">Cytoplasm</keyword>
<protein>
    <recommendedName>
        <fullName evidence="3">Rab3 GTPase-activating protein catalytic subunit</fullName>
    </recommendedName>
</protein>
<keyword evidence="4" id="KW-0343">GTPase activation</keyword>
<reference evidence="8" key="1">
    <citation type="journal article" date="2022" name="IScience">
        <title>Evolution of zygomycete secretomes and the origins of terrestrial fungal ecologies.</title>
        <authorList>
            <person name="Chang Y."/>
            <person name="Wang Y."/>
            <person name="Mondo S."/>
            <person name="Ahrendt S."/>
            <person name="Andreopoulos W."/>
            <person name="Barry K."/>
            <person name="Beard J."/>
            <person name="Benny G.L."/>
            <person name="Blankenship S."/>
            <person name="Bonito G."/>
            <person name="Cuomo C."/>
            <person name="Desiro A."/>
            <person name="Gervers K.A."/>
            <person name="Hundley H."/>
            <person name="Kuo A."/>
            <person name="LaButti K."/>
            <person name="Lang B.F."/>
            <person name="Lipzen A."/>
            <person name="O'Donnell K."/>
            <person name="Pangilinan J."/>
            <person name="Reynolds N."/>
            <person name="Sandor L."/>
            <person name="Smith M.E."/>
            <person name="Tsang A."/>
            <person name="Grigoriev I.V."/>
            <person name="Stajich J.E."/>
            <person name="Spatafora J.W."/>
        </authorList>
    </citation>
    <scope>NUCLEOTIDE SEQUENCE</scope>
    <source>
        <strain evidence="8">RSA 2281</strain>
    </source>
</reference>
<feature type="compositionally biased region" description="Low complexity" evidence="6">
    <location>
        <begin position="416"/>
        <end position="430"/>
    </location>
</feature>
<feature type="compositionally biased region" description="Low complexity" evidence="6">
    <location>
        <begin position="771"/>
        <end position="782"/>
    </location>
</feature>
<dbReference type="GO" id="GO:0005737">
    <property type="term" value="C:cytoplasm"/>
    <property type="evidence" value="ECO:0007669"/>
    <property type="project" value="UniProtKB-SubCell"/>
</dbReference>
<evidence type="ECO:0000256" key="2">
    <source>
        <dbReference type="ARBA" id="ARBA00008856"/>
    </source>
</evidence>
<dbReference type="InterPro" id="IPR026147">
    <property type="entry name" value="Rab3GAP1_conserved"/>
</dbReference>